<protein>
    <recommendedName>
        <fullName evidence="4">Methyl-accepting transducer domain-containing protein</fullName>
    </recommendedName>
</protein>
<dbReference type="PRINTS" id="PR00260">
    <property type="entry name" value="CHEMTRNSDUCR"/>
</dbReference>
<evidence type="ECO:0000259" key="4">
    <source>
        <dbReference type="PROSITE" id="PS50111"/>
    </source>
</evidence>
<keyword evidence="1 3" id="KW-0807">Transducer</keyword>
<evidence type="ECO:0000313" key="5">
    <source>
        <dbReference type="EMBL" id="GEP70633.1"/>
    </source>
</evidence>
<dbReference type="Gene3D" id="1.10.287.950">
    <property type="entry name" value="Methyl-accepting chemotaxis protein"/>
    <property type="match status" value="1"/>
</dbReference>
<dbReference type="EMBL" id="BKAL01000014">
    <property type="protein sequence ID" value="GEP70633.1"/>
    <property type="molecule type" value="Genomic_DNA"/>
</dbReference>
<dbReference type="InterPro" id="IPR004090">
    <property type="entry name" value="Chemotax_Me-accpt_rcpt"/>
</dbReference>
<dbReference type="PANTHER" id="PTHR32089:SF112">
    <property type="entry name" value="LYSOZYME-LIKE PROTEIN-RELATED"/>
    <property type="match status" value="1"/>
</dbReference>
<evidence type="ECO:0000256" key="1">
    <source>
        <dbReference type="ARBA" id="ARBA00023224"/>
    </source>
</evidence>
<dbReference type="Proteomes" id="UP000321798">
    <property type="component" value="Unassembled WGS sequence"/>
</dbReference>
<comment type="similarity">
    <text evidence="2">Belongs to the methyl-accepting chemotaxis (MCP) protein family.</text>
</comment>
<evidence type="ECO:0000313" key="6">
    <source>
        <dbReference type="Proteomes" id="UP000321798"/>
    </source>
</evidence>
<accession>A0A512PHG8</accession>
<dbReference type="AlphaFoldDB" id="A0A512PHG8"/>
<reference evidence="5 6" key="1">
    <citation type="submission" date="2019-07" db="EMBL/GenBank/DDBJ databases">
        <title>Whole genome shotgun sequence of Cellulomonas soli NBRC 109434.</title>
        <authorList>
            <person name="Hosoyama A."/>
            <person name="Uohara A."/>
            <person name="Ohji S."/>
            <person name="Ichikawa N."/>
        </authorList>
    </citation>
    <scope>NUCLEOTIDE SEQUENCE [LARGE SCALE GENOMIC DNA]</scope>
    <source>
        <strain evidence="5 6">NBRC 109434</strain>
    </source>
</reference>
<organism evidence="5 6">
    <name type="scientific">Cellulomonas soli</name>
    <dbReference type="NCBI Taxonomy" id="931535"/>
    <lineage>
        <taxon>Bacteria</taxon>
        <taxon>Bacillati</taxon>
        <taxon>Actinomycetota</taxon>
        <taxon>Actinomycetes</taxon>
        <taxon>Micrococcales</taxon>
        <taxon>Cellulomonadaceae</taxon>
        <taxon>Cellulomonas</taxon>
    </lineage>
</organism>
<evidence type="ECO:0000256" key="2">
    <source>
        <dbReference type="ARBA" id="ARBA00029447"/>
    </source>
</evidence>
<dbReference type="InterPro" id="IPR004089">
    <property type="entry name" value="MCPsignal_dom"/>
</dbReference>
<dbReference type="GO" id="GO:0007165">
    <property type="term" value="P:signal transduction"/>
    <property type="evidence" value="ECO:0007669"/>
    <property type="project" value="UniProtKB-KW"/>
</dbReference>
<dbReference type="GO" id="GO:0016020">
    <property type="term" value="C:membrane"/>
    <property type="evidence" value="ECO:0007669"/>
    <property type="project" value="InterPro"/>
</dbReference>
<dbReference type="PROSITE" id="PS50111">
    <property type="entry name" value="CHEMOTAXIS_TRANSDUC_2"/>
    <property type="match status" value="1"/>
</dbReference>
<dbReference type="RefSeq" id="WP_179561850.1">
    <property type="nucleotide sequence ID" value="NZ_BAABBJ010000016.1"/>
</dbReference>
<dbReference type="GO" id="GO:0004888">
    <property type="term" value="F:transmembrane signaling receptor activity"/>
    <property type="evidence" value="ECO:0007669"/>
    <property type="project" value="InterPro"/>
</dbReference>
<proteinExistence type="inferred from homology"/>
<gene>
    <name evidence="5" type="ORF">CSO01_33480</name>
</gene>
<dbReference type="PANTHER" id="PTHR32089">
    <property type="entry name" value="METHYL-ACCEPTING CHEMOTAXIS PROTEIN MCPB"/>
    <property type="match status" value="1"/>
</dbReference>
<comment type="caution">
    <text evidence="5">The sequence shown here is derived from an EMBL/GenBank/DDBJ whole genome shotgun (WGS) entry which is preliminary data.</text>
</comment>
<name>A0A512PHG8_9CELL</name>
<dbReference type="Pfam" id="PF00015">
    <property type="entry name" value="MCPsignal"/>
    <property type="match status" value="1"/>
</dbReference>
<feature type="domain" description="Methyl-accepting transducer" evidence="4">
    <location>
        <begin position="118"/>
        <end position="333"/>
    </location>
</feature>
<dbReference type="SUPFAM" id="SSF58104">
    <property type="entry name" value="Methyl-accepting chemotaxis protein (MCP) signaling domain"/>
    <property type="match status" value="1"/>
</dbReference>
<dbReference type="SMART" id="SM00283">
    <property type="entry name" value="MA"/>
    <property type="match status" value="1"/>
</dbReference>
<sequence length="345" mass="35238">MAPLVSRLGAHVVLDALPAALVVVEPGGQIVQRNQAGDRLAGRIIGEHGAHVMQALRERLAEVVRTSRQFPTTTVVSVQVATGSVELQVVVDRLAEGFVGVWDDVSLQHAHQRATSQVADELAESSTSLTTLANGLAADAGQVSSRAASVAASSEQMSASIREIAEGSAAAAQGTSTAVDAAQVAGERLAALNDAVVRIGAVSQLITAIADQTHLLALNATIEAARAGETGRGFAVVAGEVKSLADRTHDATGEISEMLAAITDTMAGATGAIDEIVRLIGQVREQQATIAAAVQEQSAAADGMSRDVGAVADAADASARAVDGLRSSADFVAERATRLEKVFTS</sequence>
<keyword evidence="6" id="KW-1185">Reference proteome</keyword>
<dbReference type="GO" id="GO:0006935">
    <property type="term" value="P:chemotaxis"/>
    <property type="evidence" value="ECO:0007669"/>
    <property type="project" value="InterPro"/>
</dbReference>
<evidence type="ECO:0000256" key="3">
    <source>
        <dbReference type="PROSITE-ProRule" id="PRU00284"/>
    </source>
</evidence>